<evidence type="ECO:0000313" key="2">
    <source>
        <dbReference type="Proteomes" id="UP001295684"/>
    </source>
</evidence>
<evidence type="ECO:0000313" key="1">
    <source>
        <dbReference type="EMBL" id="CAI2374852.1"/>
    </source>
</evidence>
<keyword evidence="2" id="KW-1185">Reference proteome</keyword>
<evidence type="ECO:0008006" key="3">
    <source>
        <dbReference type="Google" id="ProtNLM"/>
    </source>
</evidence>
<dbReference type="AlphaFoldDB" id="A0AAD1XLI6"/>
<proteinExistence type="predicted"/>
<dbReference type="SUPFAM" id="SSF53254">
    <property type="entry name" value="Phosphoglycerate mutase-like"/>
    <property type="match status" value="1"/>
</dbReference>
<organism evidence="1 2">
    <name type="scientific">Euplotes crassus</name>
    <dbReference type="NCBI Taxonomy" id="5936"/>
    <lineage>
        <taxon>Eukaryota</taxon>
        <taxon>Sar</taxon>
        <taxon>Alveolata</taxon>
        <taxon>Ciliophora</taxon>
        <taxon>Intramacronucleata</taxon>
        <taxon>Spirotrichea</taxon>
        <taxon>Hypotrichia</taxon>
        <taxon>Euplotida</taxon>
        <taxon>Euplotidae</taxon>
        <taxon>Moneuplotes</taxon>
    </lineage>
</organism>
<name>A0AAD1XLI6_EUPCR</name>
<dbReference type="Pfam" id="PF00300">
    <property type="entry name" value="His_Phos_1"/>
    <property type="match status" value="1"/>
</dbReference>
<dbReference type="InterPro" id="IPR051710">
    <property type="entry name" value="Phosphatase_SH3-domain"/>
</dbReference>
<dbReference type="SMART" id="SM00855">
    <property type="entry name" value="PGAM"/>
    <property type="match status" value="1"/>
</dbReference>
<reference evidence="1" key="1">
    <citation type="submission" date="2023-07" db="EMBL/GenBank/DDBJ databases">
        <authorList>
            <consortium name="AG Swart"/>
            <person name="Singh M."/>
            <person name="Singh A."/>
            <person name="Seah K."/>
            <person name="Emmerich C."/>
        </authorList>
    </citation>
    <scope>NUCLEOTIDE SEQUENCE</scope>
    <source>
        <strain evidence="1">DP1</strain>
    </source>
</reference>
<dbReference type="Proteomes" id="UP001295684">
    <property type="component" value="Unassembled WGS sequence"/>
</dbReference>
<gene>
    <name evidence="1" type="ORF">ECRASSUSDP1_LOCUS16210</name>
</gene>
<dbReference type="Gene3D" id="3.40.50.1240">
    <property type="entry name" value="Phosphoglycerate mutase-like"/>
    <property type="match status" value="1"/>
</dbReference>
<dbReference type="InterPro" id="IPR029033">
    <property type="entry name" value="His_PPase_superfam"/>
</dbReference>
<dbReference type="PANTHER" id="PTHR16469:SF27">
    <property type="entry name" value="UBIQUITIN-ASSOCIATED AND SH3 DOMAIN-CONTAINING BA-RELATED"/>
    <property type="match status" value="1"/>
</dbReference>
<dbReference type="InterPro" id="IPR013078">
    <property type="entry name" value="His_Pase_superF_clade-1"/>
</dbReference>
<dbReference type="EMBL" id="CAMPGE010016278">
    <property type="protein sequence ID" value="CAI2374852.1"/>
    <property type="molecule type" value="Genomic_DNA"/>
</dbReference>
<protein>
    <recommendedName>
        <fullName evidence="3">Phosphoglycerate mutase</fullName>
    </recommendedName>
</protein>
<dbReference type="CDD" id="cd07067">
    <property type="entry name" value="HP_PGM_like"/>
    <property type="match status" value="1"/>
</dbReference>
<dbReference type="PANTHER" id="PTHR16469">
    <property type="entry name" value="UBIQUITIN-ASSOCIATED AND SH3 DOMAIN-CONTAINING BA-RELATED"/>
    <property type="match status" value="1"/>
</dbReference>
<sequence>MFSKASLHFLKRTARRFSKLVSVNGKKYKVPSNFKEPAYDMNHIQNDSKVLLLRHGNTLFNLTYDKIFHDKGYGQEILDFWHDDNYRDSPLSEFGIEQCKYASQFADKLDIDMVLISPLRRTLQTAHYVLRNHPQKEEIKYVIHPGIREHVYGYCEMTRNWEKKYNEEYKHMFPNLDASLMLKEDGHYDELFYSKNFQPEVSEKFSGMSKKTIDHIIMEAARDNFPRAAESYESTCDRTLGVKEYVRNYLKNRNPENDHKKILLVTHCVTLRVWMGDWSGMSKPYQDFPKNSYWVSNCEFFPDTQYNYSSSL</sequence>
<accession>A0AAD1XLI6</accession>
<comment type="caution">
    <text evidence="1">The sequence shown here is derived from an EMBL/GenBank/DDBJ whole genome shotgun (WGS) entry which is preliminary data.</text>
</comment>